<feature type="compositionally biased region" description="Basic and acidic residues" evidence="1">
    <location>
        <begin position="1160"/>
        <end position="1171"/>
    </location>
</feature>
<feature type="region of interest" description="Disordered" evidence="1">
    <location>
        <begin position="1848"/>
        <end position="1869"/>
    </location>
</feature>
<feature type="domain" description="PB1" evidence="2">
    <location>
        <begin position="3"/>
        <end position="83"/>
    </location>
</feature>
<feature type="compositionally biased region" description="Polar residues" evidence="1">
    <location>
        <begin position="1721"/>
        <end position="1740"/>
    </location>
</feature>
<dbReference type="PROSITE" id="PS51745">
    <property type="entry name" value="PB1"/>
    <property type="match status" value="1"/>
</dbReference>
<dbReference type="CDD" id="cd05992">
    <property type="entry name" value="PB1"/>
    <property type="match status" value="1"/>
</dbReference>
<feature type="compositionally biased region" description="Polar residues" evidence="1">
    <location>
        <begin position="352"/>
        <end position="370"/>
    </location>
</feature>
<feature type="compositionally biased region" description="Basic and acidic residues" evidence="1">
    <location>
        <begin position="1741"/>
        <end position="1751"/>
    </location>
</feature>
<feature type="compositionally biased region" description="Polar residues" evidence="1">
    <location>
        <begin position="1522"/>
        <end position="1540"/>
    </location>
</feature>
<dbReference type="EMBL" id="SJOL01003326">
    <property type="protein sequence ID" value="TGZ72793.1"/>
    <property type="molecule type" value="Genomic_DNA"/>
</dbReference>
<feature type="region of interest" description="Disordered" evidence="1">
    <location>
        <begin position="1109"/>
        <end position="1194"/>
    </location>
</feature>
<dbReference type="Gene3D" id="3.10.20.90">
    <property type="entry name" value="Phosphatidylinositol 3-kinase Catalytic Subunit, Chain A, domain 1"/>
    <property type="match status" value="1"/>
</dbReference>
<gene>
    <name evidence="3" type="ORF">CRM22_001872</name>
</gene>
<accession>A0A4S2M8M0</accession>
<feature type="compositionally biased region" description="Basic and acidic residues" evidence="1">
    <location>
        <begin position="1139"/>
        <end position="1149"/>
    </location>
</feature>
<name>A0A4S2M8M0_OPIFE</name>
<evidence type="ECO:0000259" key="2">
    <source>
        <dbReference type="PROSITE" id="PS51745"/>
    </source>
</evidence>
<feature type="region of interest" description="Disordered" evidence="1">
    <location>
        <begin position="1617"/>
        <end position="1650"/>
    </location>
</feature>
<feature type="region of interest" description="Disordered" evidence="1">
    <location>
        <begin position="1799"/>
        <end position="1820"/>
    </location>
</feature>
<dbReference type="OrthoDB" id="1594986at2759"/>
<dbReference type="Proteomes" id="UP000308267">
    <property type="component" value="Unassembled WGS sequence"/>
</dbReference>
<feature type="compositionally biased region" description="Basic and acidic residues" evidence="1">
    <location>
        <begin position="327"/>
        <end position="338"/>
    </location>
</feature>
<evidence type="ECO:0000313" key="4">
    <source>
        <dbReference type="Proteomes" id="UP000308267"/>
    </source>
</evidence>
<dbReference type="InterPro" id="IPR053793">
    <property type="entry name" value="PB1-like"/>
</dbReference>
<feature type="region of interest" description="Disordered" evidence="1">
    <location>
        <begin position="1517"/>
        <end position="1540"/>
    </location>
</feature>
<feature type="compositionally biased region" description="Basic residues" evidence="1">
    <location>
        <begin position="1176"/>
        <end position="1190"/>
    </location>
</feature>
<feature type="compositionally biased region" description="Basic and acidic residues" evidence="1">
    <location>
        <begin position="1076"/>
        <end position="1085"/>
    </location>
</feature>
<protein>
    <recommendedName>
        <fullName evidence="2">PB1 domain-containing protein</fullName>
    </recommendedName>
</protein>
<keyword evidence="4" id="KW-1185">Reference proteome</keyword>
<organism evidence="3 4">
    <name type="scientific">Opisthorchis felineus</name>
    <dbReference type="NCBI Taxonomy" id="147828"/>
    <lineage>
        <taxon>Eukaryota</taxon>
        <taxon>Metazoa</taxon>
        <taxon>Spiralia</taxon>
        <taxon>Lophotrochozoa</taxon>
        <taxon>Platyhelminthes</taxon>
        <taxon>Trematoda</taxon>
        <taxon>Digenea</taxon>
        <taxon>Opisthorchiida</taxon>
        <taxon>Opisthorchiata</taxon>
        <taxon>Opisthorchiidae</taxon>
        <taxon>Opisthorchis</taxon>
    </lineage>
</organism>
<feature type="region of interest" description="Disordered" evidence="1">
    <location>
        <begin position="1944"/>
        <end position="1970"/>
    </location>
</feature>
<dbReference type="SMART" id="SM00666">
    <property type="entry name" value="PB1"/>
    <property type="match status" value="1"/>
</dbReference>
<feature type="region of interest" description="Disordered" evidence="1">
    <location>
        <begin position="310"/>
        <end position="402"/>
    </location>
</feature>
<dbReference type="InterPro" id="IPR000270">
    <property type="entry name" value="PB1_dom"/>
</dbReference>
<feature type="compositionally biased region" description="Polar residues" evidence="1">
    <location>
        <begin position="1944"/>
        <end position="1962"/>
    </location>
</feature>
<feature type="compositionally biased region" description="Polar residues" evidence="1">
    <location>
        <begin position="1758"/>
        <end position="1767"/>
    </location>
</feature>
<feature type="compositionally biased region" description="Polar residues" evidence="1">
    <location>
        <begin position="1637"/>
        <end position="1650"/>
    </location>
</feature>
<proteinExistence type="predicted"/>
<evidence type="ECO:0000313" key="3">
    <source>
        <dbReference type="EMBL" id="TGZ72793.1"/>
    </source>
</evidence>
<feature type="region of interest" description="Disordered" evidence="1">
    <location>
        <begin position="1709"/>
        <end position="1787"/>
    </location>
</feature>
<dbReference type="SUPFAM" id="SSF54277">
    <property type="entry name" value="CAD &amp; PB1 domains"/>
    <property type="match status" value="1"/>
</dbReference>
<feature type="region of interest" description="Disordered" evidence="1">
    <location>
        <begin position="1052"/>
        <end position="1093"/>
    </location>
</feature>
<sequence length="1970" mass="220360">MTGHIVKFRYGSDTRKMFLDPSCDTFIKMTRVVHKLFTGCFPQDEELCYKYVDSDGDLVTISNDDEWRLAMKEDNLKVYVVPLHCLVNIDSCAALHNAIAMPYFEAASVSQQLAMMQSLLLKLIDRLTKSELKEDLHSLNKAGIHKMQLPQAKISPRQLKKELYKLGGRLSFIDSNNKSEESTRREPNMHPLEACTGYTKSLSGSTSFVSQLSTKKVSIPTRGLKATKFTPLMNDQYLQQNALVLQDPTATKAPNVISWLPINEIHNFGDTVHLASQLIQKPPEQVFPTQPLKKPSLEIDTRQDIFVASVTSVSTKPSKKMRPSVQENREHQPLREQRSPSPVQVPRPGKSLQRNYSSGSRNVRGSQPKVQQHMAGKTKHTTSRPLSPLKPTYSAETRSGTQILRRKSSDRLTDSYQRYTGMKRFRSEPPMRRLADCSLPLSFFGPNDAPCYRASLYTVKPVYSSPYLQLESSSPIGHPFDVSFQFAPSTVRPPSPEVSVAVHCNNVPALCAFPGESIARIQRVMPLERLFHPRCNSAPQYTCFGVYCREFPERCTCEIRPSSPLLCPGEMENVDCLSTSYSDHPNTSYSRELLSTFLRQPLDPTSQNFFNRPMVYRPPSQCDAISDRHVIYPCERYGTRSPRSVDAVSLYCNTRGQSDTLTTYQADYTGDQWQRIQRPPDTVRSQWAPPSLAVQSFSVIPQPNKAPDVFRGSLRNRSFADYWPPIVRRNYGRTLNQPLYDTDILCIKHEPVVCQAIRSVYPSPSSSSWHREIRQVSHVPCVEKSTWWTMAHYLPPTLVEPGECFDDSRLILKGERRGKDLRTYIVSRLDNSCTASVNQCADGSFVVNDTLAPNFNQYVGPIPSTPIERPSMVAICLQQREHDRQAATVTRGDLQNSSICAAPIRPLSARRMPRLLGCAPPTEVMMPAVPIHEVTRTRLFGPVFPDDLCGPDVMIEEIVCRYPIQPWISSVDIRINSPIDGFLISPCFQSPPETCICRSHVIPTITTICEDNSPWKHFTAEKAQSSRRSVSAVNLSENVNLRTRPAQPILESTSLVPFSPGLSPELPRRKPSGGTESKKASREVIDSSSNLNPSQISDVVIDVDYQESVEQDTPYQQIRKTSSIQVTSSSSVPASPDGQIHRKSPEKNISRRASARRPSKHYDVQDADKNKPQLTTRRRSSVKTGARRMPSRTSRTSLITPAIDINEWLKLKEIVSNFRPCDCPPRSQDQYCTTSQCPSRPETNICKCNLEDRPVTCTRSIDFNDCTKLNQIVLNFRTCDCPPLPSSQTSPSNFELQPKPVPLKVEPEASKKQHVRCICASKFDDAAKSQENGNLCPCTPEDLELHPEEIPSTCICHVRVKTPPQETSLPEKQKTVCTCEFRRIKRVLSLTKDRLSCHFAERQFRVDSGCLQAGFPMESLENFEPCGCTLSDRERYPEKFPAECACHADSEGRLFRASETAPYFTSPEVERRCICGTTDDPEATKRFCQCTPADRQLHPEEIPSNCTCHQDTQPAGADGAIASSTQSGTQPVDTLPSSSSCTLMETTASKKTTVTRRQSRLTLLDKQHPLCICGENPEDHKLCGCTMVDQNLYPELPETCRCNETEPSYCDCPKKSGGSPSCRKGSNAGQQVKDYQESNSVPQYDGSSPNILFSPHPTNPYTEEEVESMTTIQMDTYEVDLFNAATRPTYNGDASIEVMDVTVNIRTTQEEASDNRIPGSKESSVIPMTQPRKQSSSLDTTRQKDQYTHKDGIRRRAASSTESTLFETDSGVKLPGSESGHGLGPQRQKQLVLTTTNQVHDEESLAGEPATRSRSRCSRGNRPTYIHVRTRSTMRRCHSKNKGFGCGSKHAKNFTPSSSSPKAGKECQPKIQPQISLQCREAPNDCYFTSEQQNRPESFVEVSTAPCGTYKIHVSTKTFGGERGTTQGHSQTVSQEHLLHETEASANLTTSQPQTAPETSPGSVRKKLSG</sequence>
<dbReference type="Pfam" id="PF00564">
    <property type="entry name" value="PB1"/>
    <property type="match status" value="1"/>
</dbReference>
<feature type="compositionally biased region" description="Polar residues" evidence="1">
    <location>
        <begin position="1111"/>
        <end position="1120"/>
    </location>
</feature>
<feature type="compositionally biased region" description="Low complexity" evidence="1">
    <location>
        <begin position="1121"/>
        <end position="1136"/>
    </location>
</feature>
<comment type="caution">
    <text evidence="3">The sequence shown here is derived from an EMBL/GenBank/DDBJ whole genome shotgun (WGS) entry which is preliminary data.</text>
</comment>
<evidence type="ECO:0000256" key="1">
    <source>
        <dbReference type="SAM" id="MobiDB-lite"/>
    </source>
</evidence>
<reference evidence="3 4" key="1">
    <citation type="journal article" date="2019" name="BMC Genomics">
        <title>New insights from Opisthorchis felineus genome: update on genomics of the epidemiologically important liver flukes.</title>
        <authorList>
            <person name="Ershov N.I."/>
            <person name="Mordvinov V.A."/>
            <person name="Prokhortchouk E.B."/>
            <person name="Pakharukova M.Y."/>
            <person name="Gunbin K.V."/>
            <person name="Ustyantsev K."/>
            <person name="Genaev M.A."/>
            <person name="Blinov A.G."/>
            <person name="Mazur A."/>
            <person name="Boulygina E."/>
            <person name="Tsygankova S."/>
            <person name="Khrameeva E."/>
            <person name="Chekanov N."/>
            <person name="Fan G."/>
            <person name="Xiao A."/>
            <person name="Zhang H."/>
            <person name="Xu X."/>
            <person name="Yang H."/>
            <person name="Solovyev V."/>
            <person name="Lee S.M."/>
            <person name="Liu X."/>
            <person name="Afonnikov D.A."/>
            <person name="Skryabin K.G."/>
        </authorList>
    </citation>
    <scope>NUCLEOTIDE SEQUENCE [LARGE SCALE GENOMIC DNA]</scope>
    <source>
        <strain evidence="3">AK-0245</strain>
        <tissue evidence="3">Whole organism</tissue>
    </source>
</reference>